<dbReference type="PANTHER" id="PTHR43176:SF4">
    <property type="entry name" value="3-HYDROXYISOBUTYRYL-COA HYDROLASE-LIKE PROTEIN 1, MITOCHONDRIAL"/>
    <property type="match status" value="1"/>
</dbReference>
<comment type="pathway">
    <text evidence="2">Amino-acid degradation; L-valine degradation.</text>
</comment>
<evidence type="ECO:0000313" key="5">
    <source>
        <dbReference type="EMBL" id="VFQ75787.1"/>
    </source>
</evidence>
<dbReference type="PANTHER" id="PTHR43176">
    <property type="entry name" value="3-HYDROXYISOBUTYRYL-COA HYDROLASE-RELATED"/>
    <property type="match status" value="1"/>
</dbReference>
<accession>A0A484LHI0</accession>
<evidence type="ECO:0000256" key="1">
    <source>
        <dbReference type="ARBA" id="ARBA00022801"/>
    </source>
</evidence>
<protein>
    <recommendedName>
        <fullName evidence="2">3-hydroxyisobutyryl-CoA hydrolase</fullName>
        <shortName evidence="2">HIB-CoA hydrolase</shortName>
        <shortName evidence="2">HIBYL-CoA-H</shortName>
        <ecNumber evidence="2">3.1.2.4</ecNumber>
    </recommendedName>
    <alternativeName>
        <fullName evidence="2">3-hydroxyisobutyryl-coenzyme A hydrolase</fullName>
    </alternativeName>
</protein>
<comment type="similarity">
    <text evidence="2">Belongs to the enoyl-CoA hydratase/isomerase family.</text>
</comment>
<dbReference type="InterPro" id="IPR032259">
    <property type="entry name" value="HIBYL-CoA-H"/>
</dbReference>
<evidence type="ECO:0000259" key="4">
    <source>
        <dbReference type="Pfam" id="PF16113"/>
    </source>
</evidence>
<feature type="domain" description="Enoyl-CoA hydratase/isomerase" evidence="4">
    <location>
        <begin position="11"/>
        <end position="48"/>
    </location>
</feature>
<evidence type="ECO:0000256" key="3">
    <source>
        <dbReference type="SAM" id="MobiDB-lite"/>
    </source>
</evidence>
<proteinExistence type="inferred from homology"/>
<dbReference type="OrthoDB" id="16820at2759"/>
<keyword evidence="6" id="KW-1185">Reference proteome</keyword>
<evidence type="ECO:0000313" key="6">
    <source>
        <dbReference type="Proteomes" id="UP000595140"/>
    </source>
</evidence>
<name>A0A484LHI0_9ASTE</name>
<dbReference type="EMBL" id="OOIL02001452">
    <property type="protein sequence ID" value="VFQ75787.1"/>
    <property type="molecule type" value="Genomic_DNA"/>
</dbReference>
<feature type="region of interest" description="Disordered" evidence="3">
    <location>
        <begin position="48"/>
        <end position="69"/>
    </location>
</feature>
<dbReference type="InterPro" id="IPR045004">
    <property type="entry name" value="ECH_dom"/>
</dbReference>
<dbReference type="AlphaFoldDB" id="A0A484LHI0"/>
<evidence type="ECO:0000256" key="2">
    <source>
        <dbReference type="RuleBase" id="RU369070"/>
    </source>
</evidence>
<dbReference type="Gene3D" id="3.90.226.10">
    <property type="entry name" value="2-enoyl-CoA Hydratase, Chain A, domain 1"/>
    <property type="match status" value="1"/>
</dbReference>
<dbReference type="Pfam" id="PF16113">
    <property type="entry name" value="ECH_2"/>
    <property type="match status" value="1"/>
</dbReference>
<dbReference type="EC" id="3.1.2.4" evidence="2"/>
<comment type="function">
    <text evidence="2">Hydrolyzes 3-hydroxyisobutyryl-CoA (HIBYL-CoA), a saline catabolite. Has high activity toward isobutyryl-CoA. Could be an isobutyryl-CoA dehydrogenase that functions in valine catabolism.</text>
</comment>
<dbReference type="GO" id="GO:0003860">
    <property type="term" value="F:3-hydroxyisobutyryl-CoA hydrolase activity"/>
    <property type="evidence" value="ECO:0007669"/>
    <property type="project" value="UniProtKB-UniRule"/>
</dbReference>
<keyword evidence="1 2" id="KW-0378">Hydrolase</keyword>
<dbReference type="Proteomes" id="UP000595140">
    <property type="component" value="Unassembled WGS sequence"/>
</dbReference>
<comment type="catalytic activity">
    <reaction evidence="2">
        <text>3-hydroxy-2-methylpropanoyl-CoA + H2O = 3-hydroxy-2-methylpropanoate + CoA + H(+)</text>
        <dbReference type="Rhea" id="RHEA:20888"/>
        <dbReference type="ChEBI" id="CHEBI:11805"/>
        <dbReference type="ChEBI" id="CHEBI:15377"/>
        <dbReference type="ChEBI" id="CHEBI:15378"/>
        <dbReference type="ChEBI" id="CHEBI:57287"/>
        <dbReference type="ChEBI" id="CHEBI:57340"/>
        <dbReference type="EC" id="3.1.2.4"/>
    </reaction>
</comment>
<organism evidence="5 6">
    <name type="scientific">Cuscuta campestris</name>
    <dbReference type="NCBI Taxonomy" id="132261"/>
    <lineage>
        <taxon>Eukaryota</taxon>
        <taxon>Viridiplantae</taxon>
        <taxon>Streptophyta</taxon>
        <taxon>Embryophyta</taxon>
        <taxon>Tracheophyta</taxon>
        <taxon>Spermatophyta</taxon>
        <taxon>Magnoliopsida</taxon>
        <taxon>eudicotyledons</taxon>
        <taxon>Gunneridae</taxon>
        <taxon>Pentapetalae</taxon>
        <taxon>asterids</taxon>
        <taxon>lamiids</taxon>
        <taxon>Solanales</taxon>
        <taxon>Convolvulaceae</taxon>
        <taxon>Cuscuteae</taxon>
        <taxon>Cuscuta</taxon>
        <taxon>Cuscuta subgen. Grammica</taxon>
        <taxon>Cuscuta sect. Cleistogrammica</taxon>
    </lineage>
</organism>
<sequence>MSLQGISGQISRDVSEGIRARLVDKDFMPKWDPPSLSHASDDMVEQYFSPLSASEPELDLPTQQREPFQ</sequence>
<reference evidence="5 6" key="1">
    <citation type="submission" date="2018-04" db="EMBL/GenBank/DDBJ databases">
        <authorList>
            <person name="Vogel A."/>
        </authorList>
    </citation>
    <scope>NUCLEOTIDE SEQUENCE [LARGE SCALE GENOMIC DNA]</scope>
</reference>
<gene>
    <name evidence="5" type="ORF">CCAM_LOCUS17563</name>
</gene>
<dbReference type="GO" id="GO:0006574">
    <property type="term" value="P:L-valine catabolic process"/>
    <property type="evidence" value="ECO:0007669"/>
    <property type="project" value="UniProtKB-UniRule"/>
</dbReference>